<gene>
    <name evidence="3" type="ORF">B0I33_107215</name>
</gene>
<dbReference type="InterPro" id="IPR002938">
    <property type="entry name" value="FAD-bd"/>
</dbReference>
<evidence type="ECO:0000256" key="1">
    <source>
        <dbReference type="ARBA" id="ARBA00023002"/>
    </source>
</evidence>
<dbReference type="RefSeq" id="WP_106180029.1">
    <property type="nucleotide sequence ID" value="NZ_PVNH01000007.1"/>
</dbReference>
<organism evidence="3 4">
    <name type="scientific">Prauserella shujinwangii</name>
    <dbReference type="NCBI Taxonomy" id="1453103"/>
    <lineage>
        <taxon>Bacteria</taxon>
        <taxon>Bacillati</taxon>
        <taxon>Actinomycetota</taxon>
        <taxon>Actinomycetes</taxon>
        <taxon>Pseudonocardiales</taxon>
        <taxon>Pseudonocardiaceae</taxon>
        <taxon>Prauserella</taxon>
    </lineage>
</organism>
<dbReference type="PRINTS" id="PR00420">
    <property type="entry name" value="RNGMNOXGNASE"/>
</dbReference>
<evidence type="ECO:0000259" key="2">
    <source>
        <dbReference type="Pfam" id="PF01494"/>
    </source>
</evidence>
<dbReference type="GO" id="GO:0008688">
    <property type="term" value="F:3-(3-hydroxyphenyl)propionate hydroxylase activity"/>
    <property type="evidence" value="ECO:0007669"/>
    <property type="project" value="TreeGrafter"/>
</dbReference>
<dbReference type="InterPro" id="IPR050631">
    <property type="entry name" value="PheA/TfdB_FAD_monoxygenase"/>
</dbReference>
<evidence type="ECO:0000313" key="4">
    <source>
        <dbReference type="Proteomes" id="UP000238362"/>
    </source>
</evidence>
<protein>
    <submittedName>
        <fullName evidence="3">2-polyprenyl-6-methoxyphenol hydroxylase-like FAD-dependent oxidoreductase</fullName>
    </submittedName>
</protein>
<comment type="caution">
    <text evidence="3">The sequence shown here is derived from an EMBL/GenBank/DDBJ whole genome shotgun (WGS) entry which is preliminary data.</text>
</comment>
<feature type="domain" description="FAD-binding" evidence="2">
    <location>
        <begin position="4"/>
        <end position="342"/>
    </location>
</feature>
<dbReference type="PANTHER" id="PTHR43476">
    <property type="entry name" value="3-(3-HYDROXY-PHENYL)PROPIONATE/3-HYDROXYCINNAMIC ACID HYDROXYLASE"/>
    <property type="match status" value="1"/>
</dbReference>
<reference evidence="3 4" key="1">
    <citation type="submission" date="2018-03" db="EMBL/GenBank/DDBJ databases">
        <title>Genomic Encyclopedia of Type Strains, Phase III (KMG-III): the genomes of soil and plant-associated and newly described type strains.</title>
        <authorList>
            <person name="Whitman W."/>
        </authorList>
    </citation>
    <scope>NUCLEOTIDE SEQUENCE [LARGE SCALE GENOMIC DNA]</scope>
    <source>
        <strain evidence="3 4">CGMCC 4.7125</strain>
    </source>
</reference>
<dbReference type="Proteomes" id="UP000238362">
    <property type="component" value="Unassembled WGS sequence"/>
</dbReference>
<name>A0A2T0LSK4_9PSEU</name>
<dbReference type="OrthoDB" id="9769565at2"/>
<dbReference type="SUPFAM" id="SSF51905">
    <property type="entry name" value="FAD/NAD(P)-binding domain"/>
    <property type="match status" value="1"/>
</dbReference>
<sequence length="434" mass="47698">MSHYDVLICGAGVAGLTLARVLAAQGRRVLVVDKQTRDSMVHKGELLQPRSLQVLDDLGALPALRDREALVAHRLVCCRPSGEEIAPLDYRLLPGPFNYCLVHHYHAITAAIGHELGPRVEIRRGTRLAALHEDSSGRVRGARLVEGGEVRQDVTATLTVGCDGASSRARSEAGIGVTRQPYEHHLVGIDLADGSGLGRDIAAHLTARGLRLLLPMPGGRARLYVQASPAECRELRRDRRRWTERLLADVPALEVVAGSLRADAVRPQLRTAVRLTAHSWTRPGLALLGDAAHCVHPMAGQGMNSAIADAWSLGAALGEVDRFRAAEVDAALERYRAAGEHRMAYVCRLSHNLATLFTDTSPRTRLLGRYLLRRNRTNRRLQFLLTYNMSGLGVHRFTTRDRLVQFGLIPDRRAGEIPAVRAGRVSTSTRRRRP</sequence>
<dbReference type="GO" id="GO:0071949">
    <property type="term" value="F:FAD binding"/>
    <property type="evidence" value="ECO:0007669"/>
    <property type="project" value="InterPro"/>
</dbReference>
<dbReference type="PANTHER" id="PTHR43476:SF3">
    <property type="entry name" value="FAD-BINDING MONOOXYGENASE"/>
    <property type="match status" value="1"/>
</dbReference>
<dbReference type="AlphaFoldDB" id="A0A2T0LSK4"/>
<accession>A0A2T0LSK4</accession>
<dbReference type="GO" id="GO:0019622">
    <property type="term" value="P:3-(3-hydroxy)phenylpropionate catabolic process"/>
    <property type="evidence" value="ECO:0007669"/>
    <property type="project" value="TreeGrafter"/>
</dbReference>
<dbReference type="EMBL" id="PVNH01000007">
    <property type="protein sequence ID" value="PRX46638.1"/>
    <property type="molecule type" value="Genomic_DNA"/>
</dbReference>
<dbReference type="InterPro" id="IPR036188">
    <property type="entry name" value="FAD/NAD-bd_sf"/>
</dbReference>
<proteinExistence type="predicted"/>
<dbReference type="Gene3D" id="3.50.50.60">
    <property type="entry name" value="FAD/NAD(P)-binding domain"/>
    <property type="match status" value="2"/>
</dbReference>
<dbReference type="Pfam" id="PF01494">
    <property type="entry name" value="FAD_binding_3"/>
    <property type="match status" value="1"/>
</dbReference>
<keyword evidence="4" id="KW-1185">Reference proteome</keyword>
<keyword evidence="1" id="KW-0560">Oxidoreductase</keyword>
<evidence type="ECO:0000313" key="3">
    <source>
        <dbReference type="EMBL" id="PRX46638.1"/>
    </source>
</evidence>